<dbReference type="Pfam" id="PF22381">
    <property type="entry name" value="Staph_reg_Sar_Rot"/>
    <property type="match status" value="1"/>
</dbReference>
<evidence type="ECO:0000256" key="2">
    <source>
        <dbReference type="ARBA" id="ARBA00023015"/>
    </source>
</evidence>
<gene>
    <name evidence="9" type="ORF">ICL07_22915</name>
</gene>
<name>A0ABR7TRZ2_9BACT</name>
<keyword evidence="10" id="KW-1185">Reference proteome</keyword>
<evidence type="ECO:0000313" key="9">
    <source>
        <dbReference type="EMBL" id="MBC9933260.1"/>
    </source>
</evidence>
<dbReference type="PROSITE" id="PS50995">
    <property type="entry name" value="HTH_MARR_2"/>
    <property type="match status" value="1"/>
</dbReference>
<keyword evidence="4" id="KW-0804">Transcription</keyword>
<protein>
    <recommendedName>
        <fullName evidence="6">HTH-type transcriptional regulator SarZ</fullName>
    </recommendedName>
    <alternativeName>
        <fullName evidence="7">Staphylococcal accessory regulator Z</fullName>
    </alternativeName>
</protein>
<dbReference type="Proteomes" id="UP000659124">
    <property type="component" value="Unassembled WGS sequence"/>
</dbReference>
<comment type="similarity">
    <text evidence="5">Belongs to the SarZ family.</text>
</comment>
<dbReference type="PANTHER" id="PTHR42756">
    <property type="entry name" value="TRANSCRIPTIONAL REGULATOR, MARR"/>
    <property type="match status" value="1"/>
</dbReference>
<evidence type="ECO:0000313" key="10">
    <source>
        <dbReference type="Proteomes" id="UP000659124"/>
    </source>
</evidence>
<dbReference type="InterPro" id="IPR036390">
    <property type="entry name" value="WH_DNA-bd_sf"/>
</dbReference>
<dbReference type="SUPFAM" id="SSF46785">
    <property type="entry name" value="Winged helix' DNA-binding domain"/>
    <property type="match status" value="1"/>
</dbReference>
<organism evidence="9 10">
    <name type="scientific">Chitinophaga qingshengii</name>
    <dbReference type="NCBI Taxonomy" id="1569794"/>
    <lineage>
        <taxon>Bacteria</taxon>
        <taxon>Pseudomonadati</taxon>
        <taxon>Bacteroidota</taxon>
        <taxon>Chitinophagia</taxon>
        <taxon>Chitinophagales</taxon>
        <taxon>Chitinophagaceae</taxon>
        <taxon>Chitinophaga</taxon>
    </lineage>
</organism>
<evidence type="ECO:0000256" key="5">
    <source>
        <dbReference type="ARBA" id="ARBA00046337"/>
    </source>
</evidence>
<dbReference type="RefSeq" id="WP_188090373.1">
    <property type="nucleotide sequence ID" value="NZ_JACVFC010000003.1"/>
</dbReference>
<reference evidence="9 10" key="1">
    <citation type="submission" date="2020-09" db="EMBL/GenBank/DDBJ databases">
        <title>Genome sequences of type strains of Chitinophaga qingshengii and Chitinophaga varians.</title>
        <authorList>
            <person name="Kittiwongwattana C."/>
        </authorList>
    </citation>
    <scope>NUCLEOTIDE SEQUENCE [LARGE SCALE GENOMIC DNA]</scope>
    <source>
        <strain evidence="9 10">JCM 30026</strain>
    </source>
</reference>
<dbReference type="Gene3D" id="1.10.10.10">
    <property type="entry name" value="Winged helix-like DNA-binding domain superfamily/Winged helix DNA-binding domain"/>
    <property type="match status" value="1"/>
</dbReference>
<dbReference type="PANTHER" id="PTHR42756:SF1">
    <property type="entry name" value="TRANSCRIPTIONAL REPRESSOR OF EMRAB OPERON"/>
    <property type="match status" value="1"/>
</dbReference>
<dbReference type="InterPro" id="IPR036388">
    <property type="entry name" value="WH-like_DNA-bd_sf"/>
</dbReference>
<keyword evidence="2" id="KW-0805">Transcription regulation</keyword>
<comment type="caution">
    <text evidence="9">The sequence shown here is derived from an EMBL/GenBank/DDBJ whole genome shotgun (WGS) entry which is preliminary data.</text>
</comment>
<dbReference type="SMART" id="SM00347">
    <property type="entry name" value="HTH_MARR"/>
    <property type="match status" value="1"/>
</dbReference>
<dbReference type="InterPro" id="IPR055166">
    <property type="entry name" value="Transc_reg_Sar_Rot_HTH"/>
</dbReference>
<evidence type="ECO:0000256" key="1">
    <source>
        <dbReference type="ARBA" id="ARBA00004496"/>
    </source>
</evidence>
<evidence type="ECO:0000256" key="3">
    <source>
        <dbReference type="ARBA" id="ARBA00023125"/>
    </source>
</evidence>
<proteinExistence type="inferred from homology"/>
<comment type="subcellular location">
    <subcellularLocation>
        <location evidence="1">Cytoplasm</location>
    </subcellularLocation>
</comment>
<keyword evidence="3" id="KW-0238">DNA-binding</keyword>
<sequence length="145" mass="16425">MKQLKFSQHLCFPIYALSRLITSHYQPLLGELDLTYPQYLVMLLLWEHTSMNVKTLGETLMLDSGTLTPLLKRLEAKKLIKRVRSKEDERVVNIQLTAQGTALQQQAGEIPLRLADSLGITAAEAQELRDAITPLLYRLKPALRG</sequence>
<dbReference type="InterPro" id="IPR000835">
    <property type="entry name" value="HTH_MarR-typ"/>
</dbReference>
<evidence type="ECO:0000259" key="8">
    <source>
        <dbReference type="PROSITE" id="PS50995"/>
    </source>
</evidence>
<feature type="domain" description="HTH marR-type" evidence="8">
    <location>
        <begin position="7"/>
        <end position="137"/>
    </location>
</feature>
<evidence type="ECO:0000256" key="6">
    <source>
        <dbReference type="ARBA" id="ARBA00047188"/>
    </source>
</evidence>
<dbReference type="PRINTS" id="PR00598">
    <property type="entry name" value="HTHMARR"/>
</dbReference>
<accession>A0ABR7TRZ2</accession>
<evidence type="ECO:0000256" key="7">
    <source>
        <dbReference type="ARBA" id="ARBA00047207"/>
    </source>
</evidence>
<dbReference type="EMBL" id="JACVFC010000003">
    <property type="protein sequence ID" value="MBC9933260.1"/>
    <property type="molecule type" value="Genomic_DNA"/>
</dbReference>
<evidence type="ECO:0000256" key="4">
    <source>
        <dbReference type="ARBA" id="ARBA00023163"/>
    </source>
</evidence>